<accession>A0ABR0VDW3</accession>
<keyword evidence="3" id="KW-1185">Reference proteome</keyword>
<proteinExistence type="predicted"/>
<comment type="caution">
    <text evidence="2">The sequence shown here is derived from an EMBL/GenBank/DDBJ whole genome shotgun (WGS) entry which is preliminary data.</text>
</comment>
<gene>
    <name evidence="2" type="ORF">DH2020_033687</name>
</gene>
<evidence type="ECO:0000313" key="2">
    <source>
        <dbReference type="EMBL" id="KAK6132585.1"/>
    </source>
</evidence>
<sequence length="211" mass="24719">MISLITSKGPEDANKILSNDGACPICDQVLSKRSVPQKCEVMQEKFTEKLEQVYTAYQKMTKRCQMMEQEIESLSKDKQELQEKFAEKCRQKRKLDEMYDIARTEMESLKRSAIQPANHCFSRQDPDLFSNPSARMDNRDSIRKDWSVFTPDTPGPRRTCGQQDRILTLHSTSLVVHQPNSRGSNRYWKQSSTLFFWCREWSWGRQSFNDS</sequence>
<dbReference type="Proteomes" id="UP001318860">
    <property type="component" value="Unassembled WGS sequence"/>
</dbReference>
<feature type="coiled-coil region" evidence="1">
    <location>
        <begin position="50"/>
        <end position="112"/>
    </location>
</feature>
<dbReference type="PANTHER" id="PTHR47384">
    <property type="entry name" value="E3 UBIQUITIN-PROTEIN LIGASE CCNB1IP1 HOMOLOG"/>
    <property type="match status" value="1"/>
</dbReference>
<dbReference type="EMBL" id="JABTTQ020001254">
    <property type="protein sequence ID" value="KAK6132585.1"/>
    <property type="molecule type" value="Genomic_DNA"/>
</dbReference>
<keyword evidence="1" id="KW-0175">Coiled coil</keyword>
<dbReference type="PANTHER" id="PTHR47384:SF2">
    <property type="entry name" value="E3 UBIQUITIN-PROTEIN LIGASE CCNB1IP1 HOMOLOG"/>
    <property type="match status" value="1"/>
</dbReference>
<evidence type="ECO:0000313" key="3">
    <source>
        <dbReference type="Proteomes" id="UP001318860"/>
    </source>
</evidence>
<reference evidence="2 3" key="1">
    <citation type="journal article" date="2021" name="Comput. Struct. Biotechnol. J.">
        <title>De novo genome assembly of the potent medicinal plant Rehmannia glutinosa using nanopore technology.</title>
        <authorList>
            <person name="Ma L."/>
            <person name="Dong C."/>
            <person name="Song C."/>
            <person name="Wang X."/>
            <person name="Zheng X."/>
            <person name="Niu Y."/>
            <person name="Chen S."/>
            <person name="Feng W."/>
        </authorList>
    </citation>
    <scope>NUCLEOTIDE SEQUENCE [LARGE SCALE GENOMIC DNA]</scope>
    <source>
        <strain evidence="2">DH-2019</strain>
    </source>
</reference>
<dbReference type="InterPro" id="IPR055328">
    <property type="entry name" value="HEI10-like"/>
</dbReference>
<evidence type="ECO:0000256" key="1">
    <source>
        <dbReference type="SAM" id="Coils"/>
    </source>
</evidence>
<organism evidence="2 3">
    <name type="scientific">Rehmannia glutinosa</name>
    <name type="common">Chinese foxglove</name>
    <dbReference type="NCBI Taxonomy" id="99300"/>
    <lineage>
        <taxon>Eukaryota</taxon>
        <taxon>Viridiplantae</taxon>
        <taxon>Streptophyta</taxon>
        <taxon>Embryophyta</taxon>
        <taxon>Tracheophyta</taxon>
        <taxon>Spermatophyta</taxon>
        <taxon>Magnoliopsida</taxon>
        <taxon>eudicotyledons</taxon>
        <taxon>Gunneridae</taxon>
        <taxon>Pentapetalae</taxon>
        <taxon>asterids</taxon>
        <taxon>lamiids</taxon>
        <taxon>Lamiales</taxon>
        <taxon>Orobanchaceae</taxon>
        <taxon>Rehmannieae</taxon>
        <taxon>Rehmannia</taxon>
    </lineage>
</organism>
<protein>
    <submittedName>
        <fullName evidence="2">Uncharacterized protein</fullName>
    </submittedName>
</protein>
<name>A0ABR0VDW3_REHGL</name>